<evidence type="ECO:0000256" key="1">
    <source>
        <dbReference type="SAM" id="MobiDB-lite"/>
    </source>
</evidence>
<evidence type="ECO:0000313" key="2">
    <source>
        <dbReference type="EMBL" id="CAE0502695.1"/>
    </source>
</evidence>
<accession>A0A7S3R5J2</accession>
<name>A0A7S3R5J2_DUNTE</name>
<dbReference type="AlphaFoldDB" id="A0A7S3R5J2"/>
<dbReference type="EMBL" id="HBIP01029387">
    <property type="protein sequence ID" value="CAE0502695.1"/>
    <property type="molecule type" value="Transcribed_RNA"/>
</dbReference>
<reference evidence="2" key="1">
    <citation type="submission" date="2021-01" db="EMBL/GenBank/DDBJ databases">
        <authorList>
            <person name="Corre E."/>
            <person name="Pelletier E."/>
            <person name="Niang G."/>
            <person name="Scheremetjew M."/>
            <person name="Finn R."/>
            <person name="Kale V."/>
            <person name="Holt S."/>
            <person name="Cochrane G."/>
            <person name="Meng A."/>
            <person name="Brown T."/>
            <person name="Cohen L."/>
        </authorList>
    </citation>
    <scope>NUCLEOTIDE SEQUENCE</scope>
    <source>
        <strain evidence="2">CCMP1320</strain>
    </source>
</reference>
<organism evidence="2">
    <name type="scientific">Dunaliella tertiolecta</name>
    <name type="common">Green alga</name>
    <dbReference type="NCBI Taxonomy" id="3047"/>
    <lineage>
        <taxon>Eukaryota</taxon>
        <taxon>Viridiplantae</taxon>
        <taxon>Chlorophyta</taxon>
        <taxon>core chlorophytes</taxon>
        <taxon>Chlorophyceae</taxon>
        <taxon>CS clade</taxon>
        <taxon>Chlamydomonadales</taxon>
        <taxon>Dunaliellaceae</taxon>
        <taxon>Dunaliella</taxon>
    </lineage>
</organism>
<protein>
    <submittedName>
        <fullName evidence="2">Uncharacterized protein</fullName>
    </submittedName>
</protein>
<proteinExistence type="predicted"/>
<gene>
    <name evidence="2" type="ORF">DTER00134_LOCUS17768</name>
</gene>
<sequence>MSGVERHAYMDNQMSSMMTEAIQKEKRIQQQYFQEQVSKGTIRPKPPTPQPEHKPLLDSVGVPEFVDTTRQDPIQAMNSSISRSMWTSNPGYLERNGAQLASTFKKDFVYDQDEASVVVVRGRMQFYIVPDSSKVPGLYR</sequence>
<feature type="compositionally biased region" description="Polar residues" evidence="1">
    <location>
        <begin position="29"/>
        <end position="39"/>
    </location>
</feature>
<feature type="region of interest" description="Disordered" evidence="1">
    <location>
        <begin position="28"/>
        <end position="59"/>
    </location>
</feature>